<feature type="region of interest" description="Disordered" evidence="1">
    <location>
        <begin position="93"/>
        <end position="123"/>
    </location>
</feature>
<proteinExistence type="predicted"/>
<dbReference type="Proteomes" id="UP000801428">
    <property type="component" value="Unassembled WGS sequence"/>
</dbReference>
<dbReference type="OrthoDB" id="3800350at2759"/>
<gene>
    <name evidence="2" type="ORF">E8E13_009698</name>
</gene>
<evidence type="ECO:0000256" key="1">
    <source>
        <dbReference type="SAM" id="MobiDB-lite"/>
    </source>
</evidence>
<evidence type="ECO:0000313" key="3">
    <source>
        <dbReference type="Proteomes" id="UP000801428"/>
    </source>
</evidence>
<sequence>MSSEFVPFDVGHVQEKLVEWYNNWASANREDYMGRISSSDVTAQADLRVSESLILRLACANIKRRRQLNYWSEHSDVPESAFVGITVRTSPEFQKSSLPLDPGNTGIGTSTSRKAPLPPSQMGKTVTSKFSFSTAVVSDMNVTRKGEEAHTQYEESVVGRFAPVSVPPLPRVAHAQEKFGELGKNTFSEIFALMCAHSFPALVVPDCIIPAVIGYIMRSNCIDGDGFA</sequence>
<dbReference type="EMBL" id="SWKU01000011">
    <property type="protein sequence ID" value="KAF3002672.1"/>
    <property type="molecule type" value="Genomic_DNA"/>
</dbReference>
<reference evidence="2" key="1">
    <citation type="submission" date="2019-04" db="EMBL/GenBank/DDBJ databases">
        <title>Sequencing of skin fungus with MAO and IRED activity.</title>
        <authorList>
            <person name="Marsaioli A.J."/>
            <person name="Bonatto J.M.C."/>
            <person name="Reis Junior O."/>
        </authorList>
    </citation>
    <scope>NUCLEOTIDE SEQUENCE</scope>
    <source>
        <strain evidence="2">30M1</strain>
    </source>
</reference>
<name>A0A9P4TFC0_CURKU</name>
<protein>
    <submittedName>
        <fullName evidence="2">Uncharacterized protein</fullName>
    </submittedName>
</protein>
<comment type="caution">
    <text evidence="2">The sequence shown here is derived from an EMBL/GenBank/DDBJ whole genome shotgun (WGS) entry which is preliminary data.</text>
</comment>
<evidence type="ECO:0000313" key="2">
    <source>
        <dbReference type="EMBL" id="KAF3002672.1"/>
    </source>
</evidence>
<dbReference type="AlphaFoldDB" id="A0A9P4TFC0"/>
<accession>A0A9P4TFC0</accession>
<keyword evidence="3" id="KW-1185">Reference proteome</keyword>
<organism evidence="2 3">
    <name type="scientific">Curvularia kusanoi</name>
    <name type="common">Cochliobolus kusanoi</name>
    <dbReference type="NCBI Taxonomy" id="90978"/>
    <lineage>
        <taxon>Eukaryota</taxon>
        <taxon>Fungi</taxon>
        <taxon>Dikarya</taxon>
        <taxon>Ascomycota</taxon>
        <taxon>Pezizomycotina</taxon>
        <taxon>Dothideomycetes</taxon>
        <taxon>Pleosporomycetidae</taxon>
        <taxon>Pleosporales</taxon>
        <taxon>Pleosporineae</taxon>
        <taxon>Pleosporaceae</taxon>
        <taxon>Curvularia</taxon>
    </lineage>
</organism>